<dbReference type="Proteomes" id="UP000885986">
    <property type="component" value="Unassembled WGS sequence"/>
</dbReference>
<dbReference type="AlphaFoldDB" id="A0A7C2TGZ4"/>
<comment type="caution">
    <text evidence="1">The sequence shown here is derived from an EMBL/GenBank/DDBJ whole genome shotgun (WGS) entry which is preliminary data.</text>
</comment>
<dbReference type="EMBL" id="DSDS01000047">
    <property type="protein sequence ID" value="HET97507.1"/>
    <property type="molecule type" value="Genomic_DNA"/>
</dbReference>
<proteinExistence type="predicted"/>
<evidence type="ECO:0000313" key="1">
    <source>
        <dbReference type="EMBL" id="HET97507.1"/>
    </source>
</evidence>
<gene>
    <name evidence="1" type="ORF">ENN98_02150</name>
</gene>
<sequence>MRADRLTCTAFSPFVKKLMADNPGRIRLVLRYAPFHDGADYFVKILEAARKQGKYWETLEIRYQSQFY</sequence>
<dbReference type="Gene3D" id="3.40.30.10">
    <property type="entry name" value="Glutaredoxin"/>
    <property type="match status" value="1"/>
</dbReference>
<dbReference type="SUPFAM" id="SSF52833">
    <property type="entry name" value="Thioredoxin-like"/>
    <property type="match status" value="1"/>
</dbReference>
<name>A0A7C2TGZ4_9BACT</name>
<protein>
    <submittedName>
        <fullName evidence="1">Uncharacterized protein</fullName>
    </submittedName>
</protein>
<reference evidence="1" key="1">
    <citation type="journal article" date="2020" name="mSystems">
        <title>Genome- and Community-Level Interaction Insights into Carbon Utilization and Element Cycling Functions of Hydrothermarchaeota in Hydrothermal Sediment.</title>
        <authorList>
            <person name="Zhou Z."/>
            <person name="Liu Y."/>
            <person name="Xu W."/>
            <person name="Pan J."/>
            <person name="Luo Z.H."/>
            <person name="Li M."/>
        </authorList>
    </citation>
    <scope>NUCLEOTIDE SEQUENCE [LARGE SCALE GENOMIC DNA]</scope>
    <source>
        <strain evidence="1">SpSt-1224</strain>
    </source>
</reference>
<organism evidence="1">
    <name type="scientific">Desulfurivibrio alkaliphilus</name>
    <dbReference type="NCBI Taxonomy" id="427923"/>
    <lineage>
        <taxon>Bacteria</taxon>
        <taxon>Pseudomonadati</taxon>
        <taxon>Thermodesulfobacteriota</taxon>
        <taxon>Desulfobulbia</taxon>
        <taxon>Desulfobulbales</taxon>
        <taxon>Desulfobulbaceae</taxon>
        <taxon>Desulfurivibrio</taxon>
    </lineage>
</organism>
<accession>A0A7C2TGZ4</accession>
<dbReference type="InterPro" id="IPR036249">
    <property type="entry name" value="Thioredoxin-like_sf"/>
</dbReference>